<evidence type="ECO:0000313" key="2">
    <source>
        <dbReference type="Proteomes" id="UP001179952"/>
    </source>
</evidence>
<dbReference type="EMBL" id="JAUJYN010000003">
    <property type="protein sequence ID" value="KAK1276098.1"/>
    <property type="molecule type" value="Genomic_DNA"/>
</dbReference>
<evidence type="ECO:0000313" key="1">
    <source>
        <dbReference type="EMBL" id="KAK1276098.1"/>
    </source>
</evidence>
<reference evidence="1" key="2">
    <citation type="submission" date="2023-06" db="EMBL/GenBank/DDBJ databases">
        <authorList>
            <person name="Ma L."/>
            <person name="Liu K.-W."/>
            <person name="Li Z."/>
            <person name="Hsiao Y.-Y."/>
            <person name="Qi Y."/>
            <person name="Fu T."/>
            <person name="Tang G."/>
            <person name="Zhang D."/>
            <person name="Sun W.-H."/>
            <person name="Liu D.-K."/>
            <person name="Li Y."/>
            <person name="Chen G.-Z."/>
            <person name="Liu X.-D."/>
            <person name="Liao X.-Y."/>
            <person name="Jiang Y.-T."/>
            <person name="Yu X."/>
            <person name="Hao Y."/>
            <person name="Huang J."/>
            <person name="Zhao X.-W."/>
            <person name="Ke S."/>
            <person name="Chen Y.-Y."/>
            <person name="Wu W.-L."/>
            <person name="Hsu J.-L."/>
            <person name="Lin Y.-F."/>
            <person name="Huang M.-D."/>
            <person name="Li C.-Y."/>
            <person name="Huang L."/>
            <person name="Wang Z.-W."/>
            <person name="Zhao X."/>
            <person name="Zhong W.-Y."/>
            <person name="Peng D.-H."/>
            <person name="Ahmad S."/>
            <person name="Lan S."/>
            <person name="Zhang J.-S."/>
            <person name="Tsai W.-C."/>
            <person name="Van De Peer Y."/>
            <person name="Liu Z.-J."/>
        </authorList>
    </citation>
    <scope>NUCLEOTIDE SEQUENCE</scope>
    <source>
        <strain evidence="1">SCP</strain>
        <tissue evidence="1">Leaves</tissue>
    </source>
</reference>
<reference evidence="1" key="1">
    <citation type="journal article" date="2023" name="Nat. Commun.">
        <title>Diploid and tetraploid genomes of Acorus and the evolution of monocots.</title>
        <authorList>
            <person name="Ma L."/>
            <person name="Liu K.W."/>
            <person name="Li Z."/>
            <person name="Hsiao Y.Y."/>
            <person name="Qi Y."/>
            <person name="Fu T."/>
            <person name="Tang G.D."/>
            <person name="Zhang D."/>
            <person name="Sun W.H."/>
            <person name="Liu D.K."/>
            <person name="Li Y."/>
            <person name="Chen G.Z."/>
            <person name="Liu X.D."/>
            <person name="Liao X.Y."/>
            <person name="Jiang Y.T."/>
            <person name="Yu X."/>
            <person name="Hao Y."/>
            <person name="Huang J."/>
            <person name="Zhao X.W."/>
            <person name="Ke S."/>
            <person name="Chen Y.Y."/>
            <person name="Wu W.L."/>
            <person name="Hsu J.L."/>
            <person name="Lin Y.F."/>
            <person name="Huang M.D."/>
            <person name="Li C.Y."/>
            <person name="Huang L."/>
            <person name="Wang Z.W."/>
            <person name="Zhao X."/>
            <person name="Zhong W.Y."/>
            <person name="Peng D.H."/>
            <person name="Ahmad S."/>
            <person name="Lan S."/>
            <person name="Zhang J.S."/>
            <person name="Tsai W.C."/>
            <person name="Van de Peer Y."/>
            <person name="Liu Z.J."/>
        </authorList>
    </citation>
    <scope>NUCLEOTIDE SEQUENCE</scope>
    <source>
        <strain evidence="1">SCP</strain>
    </source>
</reference>
<proteinExistence type="predicted"/>
<name>A0AAV9BJ78_ACOGR</name>
<keyword evidence="2" id="KW-1185">Reference proteome</keyword>
<dbReference type="AlphaFoldDB" id="A0AAV9BJ78"/>
<dbReference type="Proteomes" id="UP001179952">
    <property type="component" value="Unassembled WGS sequence"/>
</dbReference>
<organism evidence="1 2">
    <name type="scientific">Acorus gramineus</name>
    <name type="common">Dwarf sweet flag</name>
    <dbReference type="NCBI Taxonomy" id="55184"/>
    <lineage>
        <taxon>Eukaryota</taxon>
        <taxon>Viridiplantae</taxon>
        <taxon>Streptophyta</taxon>
        <taxon>Embryophyta</taxon>
        <taxon>Tracheophyta</taxon>
        <taxon>Spermatophyta</taxon>
        <taxon>Magnoliopsida</taxon>
        <taxon>Liliopsida</taxon>
        <taxon>Acoraceae</taxon>
        <taxon>Acorus</taxon>
    </lineage>
</organism>
<protein>
    <submittedName>
        <fullName evidence="1">Uncharacterized protein</fullName>
    </submittedName>
</protein>
<comment type="caution">
    <text evidence="1">The sequence shown here is derived from an EMBL/GenBank/DDBJ whole genome shotgun (WGS) entry which is preliminary data.</text>
</comment>
<sequence length="63" mass="7035">MRTGVYEHVSKKAGGAKGGVAKEKAGELKTRAGKEPSMERLVFFWVGLITKINQHKFYIRLVS</sequence>
<accession>A0AAV9BJ78</accession>
<gene>
    <name evidence="1" type="ORF">QJS04_geneDACA011161</name>
</gene>